<reference evidence="4 5" key="1">
    <citation type="submission" date="2018-05" db="EMBL/GenBank/DDBJ databases">
        <title>Spiribacter halobius sp. nov., a moderately halophilic bacterium isolated from marine solar saltern.</title>
        <authorList>
            <person name="Zheng W.-S."/>
            <person name="Lu D.-C."/>
            <person name="Du Z.-J."/>
        </authorList>
    </citation>
    <scope>NUCLEOTIDE SEQUENCE [LARGE SCALE GENOMIC DNA]</scope>
    <source>
        <strain evidence="4 5">E85</strain>
    </source>
</reference>
<dbReference type="Proteomes" id="UP000245474">
    <property type="component" value="Unassembled WGS sequence"/>
</dbReference>
<dbReference type="GO" id="GO:0031956">
    <property type="term" value="F:medium-chain fatty acid-CoA ligase activity"/>
    <property type="evidence" value="ECO:0007669"/>
    <property type="project" value="TreeGrafter"/>
</dbReference>
<keyword evidence="5" id="KW-1185">Reference proteome</keyword>
<name>A0A2U2N9G0_9GAMM</name>
<dbReference type="RefSeq" id="WP_109675035.1">
    <property type="nucleotide sequence ID" value="NZ_CP086615.1"/>
</dbReference>
<dbReference type="Gene3D" id="3.30.300.30">
    <property type="match status" value="1"/>
</dbReference>
<comment type="similarity">
    <text evidence="1">Belongs to the ATP-dependent AMP-binding enzyme family.</text>
</comment>
<dbReference type="SUPFAM" id="SSF56801">
    <property type="entry name" value="Acetyl-CoA synthetase-like"/>
    <property type="match status" value="1"/>
</dbReference>
<dbReference type="PANTHER" id="PTHR43201:SF5">
    <property type="entry name" value="MEDIUM-CHAIN ACYL-COA LIGASE ACSF2, MITOCHONDRIAL"/>
    <property type="match status" value="1"/>
</dbReference>
<dbReference type="InterPro" id="IPR042099">
    <property type="entry name" value="ANL_N_sf"/>
</dbReference>
<dbReference type="Gene3D" id="3.40.50.12780">
    <property type="entry name" value="N-terminal domain of ligase-like"/>
    <property type="match status" value="1"/>
</dbReference>
<gene>
    <name evidence="4" type="ORF">DEM34_00190</name>
</gene>
<dbReference type="Pfam" id="PF00501">
    <property type="entry name" value="AMP-binding"/>
    <property type="match status" value="1"/>
</dbReference>
<organism evidence="4 5">
    <name type="scientific">Sediminicurvatus halobius</name>
    <dbReference type="NCBI Taxonomy" id="2182432"/>
    <lineage>
        <taxon>Bacteria</taxon>
        <taxon>Pseudomonadati</taxon>
        <taxon>Pseudomonadota</taxon>
        <taxon>Gammaproteobacteria</taxon>
        <taxon>Chromatiales</taxon>
        <taxon>Ectothiorhodospiraceae</taxon>
        <taxon>Sediminicurvatus</taxon>
    </lineage>
</organism>
<sequence>MSAAGPGLLARWARAAGTAPEAPAVFAPVGALCREELLCRALGAAASLAPGQRCPVAGEDVRIWLPWLAGCALRGSVWTLDPMGRSEGPPASGEAPAPGPEDVPCMALRTTGTTGPARRLLRDRGAWLRCFAAEESLLGLSPADRVLVLGGPQFSLVPYAALRALHLGAALGVLPRVRPGVARRLLTALAPTVVYGAPALVAGLARLAPAARGGPRPQRIITGGTRPTPAQIALLHSAWPGVRIATFYGTAETSFLALQPELDARDLADVGPLFPGVEAVAGAGGRLRVRTPYAALAEEGPDGAPRPLADARGWITVNDRVAVTGSGHLRLLGRADACIDAGGVLLDPAPLEHGLEALPWIEEAALVAVPDARRTTRAVAAVVTAGPPPAGARAALRRVIRGLAPAPLRVARVIGVPPRTPGGKLDRRALAAALAGGGERGERLL</sequence>
<accession>A0A2U2N9G0</accession>
<proteinExistence type="inferred from homology"/>
<evidence type="ECO:0000259" key="3">
    <source>
        <dbReference type="Pfam" id="PF00501"/>
    </source>
</evidence>
<evidence type="ECO:0000256" key="2">
    <source>
        <dbReference type="ARBA" id="ARBA00022598"/>
    </source>
</evidence>
<protein>
    <recommendedName>
        <fullName evidence="3">AMP-dependent synthetase/ligase domain-containing protein</fullName>
    </recommendedName>
</protein>
<dbReference type="InterPro" id="IPR000873">
    <property type="entry name" value="AMP-dep_synth/lig_dom"/>
</dbReference>
<evidence type="ECO:0000313" key="5">
    <source>
        <dbReference type="Proteomes" id="UP000245474"/>
    </source>
</evidence>
<feature type="domain" description="AMP-dependent synthetase/ligase" evidence="3">
    <location>
        <begin position="94"/>
        <end position="279"/>
    </location>
</feature>
<dbReference type="EMBL" id="QFFI01000001">
    <property type="protein sequence ID" value="PWG65728.1"/>
    <property type="molecule type" value="Genomic_DNA"/>
</dbReference>
<evidence type="ECO:0000256" key="1">
    <source>
        <dbReference type="ARBA" id="ARBA00006432"/>
    </source>
</evidence>
<evidence type="ECO:0000313" key="4">
    <source>
        <dbReference type="EMBL" id="PWG65728.1"/>
    </source>
</evidence>
<dbReference type="PANTHER" id="PTHR43201">
    <property type="entry name" value="ACYL-COA SYNTHETASE"/>
    <property type="match status" value="1"/>
</dbReference>
<dbReference type="InterPro" id="IPR045851">
    <property type="entry name" value="AMP-bd_C_sf"/>
</dbReference>
<dbReference type="GO" id="GO:0006631">
    <property type="term" value="P:fatty acid metabolic process"/>
    <property type="evidence" value="ECO:0007669"/>
    <property type="project" value="TreeGrafter"/>
</dbReference>
<keyword evidence="2" id="KW-0436">Ligase</keyword>
<dbReference type="OrthoDB" id="9803968at2"/>
<comment type="caution">
    <text evidence="4">The sequence shown here is derived from an EMBL/GenBank/DDBJ whole genome shotgun (WGS) entry which is preliminary data.</text>
</comment>
<dbReference type="AlphaFoldDB" id="A0A2U2N9G0"/>